<keyword evidence="2" id="KW-0238">DNA-binding</keyword>
<accession>A0A7X4H8K1</accession>
<dbReference type="Pfam" id="PF09339">
    <property type="entry name" value="HTH_IclR"/>
    <property type="match status" value="1"/>
</dbReference>
<dbReference type="RefSeq" id="WP_161071043.1">
    <property type="nucleotide sequence ID" value="NZ_CP086370.1"/>
</dbReference>
<gene>
    <name evidence="6" type="ORF">GTP77_04875</name>
</gene>
<reference evidence="6 7" key="1">
    <citation type="submission" date="2019-12" db="EMBL/GenBank/DDBJ databases">
        <title>Novel species isolated from a subtropical stream in China.</title>
        <authorList>
            <person name="Lu H."/>
        </authorList>
    </citation>
    <scope>NUCLEOTIDE SEQUENCE [LARGE SCALE GENOMIC DNA]</scope>
    <source>
        <strain evidence="6 7">FT127W</strain>
    </source>
</reference>
<sequence>MNNKPEQAEDDSADKYTVPGLERGLRLLCEFSRNEKTLSAPELAKRLDVPRSTVFRLLTTLERMGFVERAEGGRDYRLGMAVLRMGFEYLASLELTEIGRPLLERLRDEIGYSTTLVVRDARNIVYVAKSSTPAPFVSTVNVGTRLPAHATVLGRVLLQDLTLPQLRELYPEEHLKVYSDSTPHTVLDLFNLLQQDRERGYVWEQGFFERGISTMAAPVRDHSGKVVAALGATIPDQNIGGEQLERIVAQVRGSAGELSRLLDHAPTETAQIVNLWQR</sequence>
<keyword evidence="3" id="KW-0804">Transcription</keyword>
<dbReference type="EMBL" id="WWCU01000003">
    <property type="protein sequence ID" value="MYN06666.1"/>
    <property type="molecule type" value="Genomic_DNA"/>
</dbReference>
<dbReference type="PROSITE" id="PS51078">
    <property type="entry name" value="ICLR_ED"/>
    <property type="match status" value="1"/>
</dbReference>
<evidence type="ECO:0000313" key="6">
    <source>
        <dbReference type="EMBL" id="MYN06666.1"/>
    </source>
</evidence>
<evidence type="ECO:0000256" key="3">
    <source>
        <dbReference type="ARBA" id="ARBA00023163"/>
    </source>
</evidence>
<dbReference type="Proteomes" id="UP000450676">
    <property type="component" value="Unassembled WGS sequence"/>
</dbReference>
<dbReference type="AlphaFoldDB" id="A0A7X4H8K1"/>
<dbReference type="PANTHER" id="PTHR30136">
    <property type="entry name" value="HELIX-TURN-HELIX TRANSCRIPTIONAL REGULATOR, ICLR FAMILY"/>
    <property type="match status" value="1"/>
</dbReference>
<dbReference type="CDD" id="cd00090">
    <property type="entry name" value="HTH_ARSR"/>
    <property type="match status" value="1"/>
</dbReference>
<dbReference type="GO" id="GO:0045892">
    <property type="term" value="P:negative regulation of DNA-templated transcription"/>
    <property type="evidence" value="ECO:0007669"/>
    <property type="project" value="TreeGrafter"/>
</dbReference>
<dbReference type="SMART" id="SM00346">
    <property type="entry name" value="HTH_ICLR"/>
    <property type="match status" value="1"/>
</dbReference>
<dbReference type="FunFam" id="1.10.10.10:FF:000056">
    <property type="entry name" value="IclR family transcriptional regulator"/>
    <property type="match status" value="1"/>
</dbReference>
<dbReference type="PANTHER" id="PTHR30136:SF34">
    <property type="entry name" value="TRANSCRIPTIONAL REGULATOR"/>
    <property type="match status" value="1"/>
</dbReference>
<evidence type="ECO:0000259" key="5">
    <source>
        <dbReference type="PROSITE" id="PS51078"/>
    </source>
</evidence>
<protein>
    <submittedName>
        <fullName evidence="6">Helix-turn-helix domain-containing protein</fullName>
    </submittedName>
</protein>
<dbReference type="InterPro" id="IPR036388">
    <property type="entry name" value="WH-like_DNA-bd_sf"/>
</dbReference>
<dbReference type="SUPFAM" id="SSF46785">
    <property type="entry name" value="Winged helix' DNA-binding domain"/>
    <property type="match status" value="1"/>
</dbReference>
<dbReference type="InterPro" id="IPR014757">
    <property type="entry name" value="Tscrpt_reg_IclR_C"/>
</dbReference>
<dbReference type="InterPro" id="IPR005471">
    <property type="entry name" value="Tscrpt_reg_IclR_N"/>
</dbReference>
<dbReference type="InterPro" id="IPR029016">
    <property type="entry name" value="GAF-like_dom_sf"/>
</dbReference>
<comment type="caution">
    <text evidence="6">The sequence shown here is derived from an EMBL/GenBank/DDBJ whole genome shotgun (WGS) entry which is preliminary data.</text>
</comment>
<feature type="domain" description="HTH iclR-type" evidence="4">
    <location>
        <begin position="18"/>
        <end position="80"/>
    </location>
</feature>
<organism evidence="6 7">
    <name type="scientific">Pseudoduganella aquatica</name>
    <dbReference type="NCBI Taxonomy" id="2660641"/>
    <lineage>
        <taxon>Bacteria</taxon>
        <taxon>Pseudomonadati</taxon>
        <taxon>Pseudomonadota</taxon>
        <taxon>Betaproteobacteria</taxon>
        <taxon>Burkholderiales</taxon>
        <taxon>Oxalobacteraceae</taxon>
        <taxon>Telluria group</taxon>
        <taxon>Pseudoduganella</taxon>
    </lineage>
</organism>
<proteinExistence type="predicted"/>
<dbReference type="SUPFAM" id="SSF55781">
    <property type="entry name" value="GAF domain-like"/>
    <property type="match status" value="1"/>
</dbReference>
<dbReference type="Pfam" id="PF01614">
    <property type="entry name" value="IclR_C"/>
    <property type="match status" value="1"/>
</dbReference>
<name>A0A7X4H8K1_9BURK</name>
<evidence type="ECO:0000313" key="7">
    <source>
        <dbReference type="Proteomes" id="UP000450676"/>
    </source>
</evidence>
<dbReference type="Gene3D" id="3.30.450.40">
    <property type="match status" value="1"/>
</dbReference>
<dbReference type="InterPro" id="IPR036390">
    <property type="entry name" value="WH_DNA-bd_sf"/>
</dbReference>
<keyword evidence="1" id="KW-0805">Transcription regulation</keyword>
<dbReference type="GO" id="GO:0003700">
    <property type="term" value="F:DNA-binding transcription factor activity"/>
    <property type="evidence" value="ECO:0007669"/>
    <property type="project" value="TreeGrafter"/>
</dbReference>
<dbReference type="PROSITE" id="PS51077">
    <property type="entry name" value="HTH_ICLR"/>
    <property type="match status" value="1"/>
</dbReference>
<evidence type="ECO:0000256" key="2">
    <source>
        <dbReference type="ARBA" id="ARBA00023125"/>
    </source>
</evidence>
<dbReference type="Gene3D" id="1.10.10.10">
    <property type="entry name" value="Winged helix-like DNA-binding domain superfamily/Winged helix DNA-binding domain"/>
    <property type="match status" value="1"/>
</dbReference>
<feature type="domain" description="IclR-ED" evidence="5">
    <location>
        <begin position="81"/>
        <end position="264"/>
    </location>
</feature>
<dbReference type="InterPro" id="IPR011991">
    <property type="entry name" value="ArsR-like_HTH"/>
</dbReference>
<dbReference type="InterPro" id="IPR050707">
    <property type="entry name" value="HTH_MetabolicPath_Reg"/>
</dbReference>
<dbReference type="GO" id="GO:0003677">
    <property type="term" value="F:DNA binding"/>
    <property type="evidence" value="ECO:0007669"/>
    <property type="project" value="UniProtKB-KW"/>
</dbReference>
<evidence type="ECO:0000256" key="1">
    <source>
        <dbReference type="ARBA" id="ARBA00023015"/>
    </source>
</evidence>
<keyword evidence="7" id="KW-1185">Reference proteome</keyword>
<evidence type="ECO:0000259" key="4">
    <source>
        <dbReference type="PROSITE" id="PS51077"/>
    </source>
</evidence>